<evidence type="ECO:0000313" key="2">
    <source>
        <dbReference type="EMBL" id="KNF04131.1"/>
    </source>
</evidence>
<gene>
    <name evidence="2" type="ORF">PSTG_02835</name>
</gene>
<feature type="compositionally biased region" description="Basic and acidic residues" evidence="1">
    <location>
        <begin position="83"/>
        <end position="92"/>
    </location>
</feature>
<evidence type="ECO:0000313" key="3">
    <source>
        <dbReference type="Proteomes" id="UP000054564"/>
    </source>
</evidence>
<keyword evidence="3" id="KW-1185">Reference proteome</keyword>
<proteinExistence type="predicted"/>
<dbReference type="Proteomes" id="UP000054564">
    <property type="component" value="Unassembled WGS sequence"/>
</dbReference>
<accession>A0A0L0VXZ2</accession>
<organism evidence="2 3">
    <name type="scientific">Puccinia striiformis f. sp. tritici PST-78</name>
    <dbReference type="NCBI Taxonomy" id="1165861"/>
    <lineage>
        <taxon>Eukaryota</taxon>
        <taxon>Fungi</taxon>
        <taxon>Dikarya</taxon>
        <taxon>Basidiomycota</taxon>
        <taxon>Pucciniomycotina</taxon>
        <taxon>Pucciniomycetes</taxon>
        <taxon>Pucciniales</taxon>
        <taxon>Pucciniaceae</taxon>
        <taxon>Puccinia</taxon>
    </lineage>
</organism>
<feature type="region of interest" description="Disordered" evidence="1">
    <location>
        <begin position="66"/>
        <end position="112"/>
    </location>
</feature>
<dbReference type="EMBL" id="AJIL01000014">
    <property type="protein sequence ID" value="KNF04131.1"/>
    <property type="molecule type" value="Genomic_DNA"/>
</dbReference>
<dbReference type="AlphaFoldDB" id="A0A0L0VXZ2"/>
<evidence type="ECO:0000256" key="1">
    <source>
        <dbReference type="SAM" id="MobiDB-lite"/>
    </source>
</evidence>
<comment type="caution">
    <text evidence="2">The sequence shown here is derived from an EMBL/GenBank/DDBJ whole genome shotgun (WGS) entry which is preliminary data.</text>
</comment>
<protein>
    <submittedName>
        <fullName evidence="2">Uncharacterized protein</fullName>
    </submittedName>
</protein>
<sequence length="135" mass="14447">MSSNLGSKHRNSSADAHLRLHHRAISQAALMDMATEIALPGTSLALDGSAGPALTCRSEWRTVIRESKAQTSRHSNKGFTEAGQHEDEEHGRRVGTMVYTPVPSGSRLGAPARTNEVGCLQNGAKTGSKNKPYLL</sequence>
<name>A0A0L0VXZ2_9BASI</name>
<reference evidence="3" key="1">
    <citation type="submission" date="2014-03" db="EMBL/GenBank/DDBJ databases">
        <title>The Genome Sequence of Puccinia striiformis f. sp. tritici PST-78.</title>
        <authorList>
            <consortium name="The Broad Institute Genome Sequencing Platform"/>
            <person name="Cuomo C."/>
            <person name="Hulbert S."/>
            <person name="Chen X."/>
            <person name="Walker B."/>
            <person name="Young S.K."/>
            <person name="Zeng Q."/>
            <person name="Gargeya S."/>
            <person name="Fitzgerald M."/>
            <person name="Haas B."/>
            <person name="Abouelleil A."/>
            <person name="Alvarado L."/>
            <person name="Arachchi H.M."/>
            <person name="Berlin A.M."/>
            <person name="Chapman S.B."/>
            <person name="Goldberg J."/>
            <person name="Griggs A."/>
            <person name="Gujja S."/>
            <person name="Hansen M."/>
            <person name="Howarth C."/>
            <person name="Imamovic A."/>
            <person name="Larimer J."/>
            <person name="McCowan C."/>
            <person name="Montmayeur A."/>
            <person name="Murphy C."/>
            <person name="Neiman D."/>
            <person name="Pearson M."/>
            <person name="Priest M."/>
            <person name="Roberts A."/>
            <person name="Saif S."/>
            <person name="Shea T."/>
            <person name="Sisk P."/>
            <person name="Sykes S."/>
            <person name="Wortman J."/>
            <person name="Nusbaum C."/>
            <person name="Birren B."/>
        </authorList>
    </citation>
    <scope>NUCLEOTIDE SEQUENCE [LARGE SCALE GENOMIC DNA]</scope>
    <source>
        <strain evidence="3">race PST-78</strain>
    </source>
</reference>